<evidence type="ECO:0000256" key="1">
    <source>
        <dbReference type="ARBA" id="ARBA00023125"/>
    </source>
</evidence>
<feature type="compositionally biased region" description="Acidic residues" evidence="3">
    <location>
        <begin position="483"/>
        <end position="522"/>
    </location>
</feature>
<name>A0A8S0VSP6_CYCAE</name>
<comment type="caution">
    <text evidence="5">The sequence shown here is derived from an EMBL/GenBank/DDBJ whole genome shotgun (WGS) entry which is preliminary data.</text>
</comment>
<feature type="region of interest" description="Disordered" evidence="3">
    <location>
        <begin position="70"/>
        <end position="90"/>
    </location>
</feature>
<dbReference type="EMBL" id="CACVBS010000001">
    <property type="protein sequence ID" value="CAA7257497.1"/>
    <property type="molecule type" value="Genomic_DNA"/>
</dbReference>
<keyword evidence="2" id="KW-0175">Coiled coil</keyword>
<feature type="region of interest" description="Disordered" evidence="3">
    <location>
        <begin position="456"/>
        <end position="549"/>
    </location>
</feature>
<dbReference type="PROSITE" id="PS51253">
    <property type="entry name" value="HTH_CENPB"/>
    <property type="match status" value="1"/>
</dbReference>
<keyword evidence="1" id="KW-0238">DNA-binding</keyword>
<accession>A0A8S0VSP6</accession>
<dbReference type="Proteomes" id="UP000467700">
    <property type="component" value="Unassembled WGS sequence"/>
</dbReference>
<feature type="compositionally biased region" description="Acidic residues" evidence="3">
    <location>
        <begin position="799"/>
        <end position="815"/>
    </location>
</feature>
<evidence type="ECO:0000256" key="2">
    <source>
        <dbReference type="SAM" id="Coils"/>
    </source>
</evidence>
<feature type="compositionally biased region" description="Basic and acidic residues" evidence="3">
    <location>
        <begin position="79"/>
        <end position="88"/>
    </location>
</feature>
<dbReference type="PANTHER" id="PTHR19303">
    <property type="entry name" value="TRANSPOSON"/>
    <property type="match status" value="1"/>
</dbReference>
<feature type="coiled-coil region" evidence="2">
    <location>
        <begin position="655"/>
        <end position="725"/>
    </location>
</feature>
<dbReference type="Pfam" id="PF03184">
    <property type="entry name" value="DDE_1"/>
    <property type="match status" value="1"/>
</dbReference>
<proteinExistence type="predicted"/>
<dbReference type="GO" id="GO:0005634">
    <property type="term" value="C:nucleus"/>
    <property type="evidence" value="ECO:0007669"/>
    <property type="project" value="TreeGrafter"/>
</dbReference>
<feature type="domain" description="HTH CENPB-type" evidence="4">
    <location>
        <begin position="83"/>
        <end position="155"/>
    </location>
</feature>
<feature type="compositionally biased region" description="Acidic residues" evidence="3">
    <location>
        <begin position="464"/>
        <end position="475"/>
    </location>
</feature>
<dbReference type="GO" id="GO:0003677">
    <property type="term" value="F:DNA binding"/>
    <property type="evidence" value="ECO:0007669"/>
    <property type="project" value="UniProtKB-KW"/>
</dbReference>
<dbReference type="InterPro" id="IPR050863">
    <property type="entry name" value="CenT-Element_Derived"/>
</dbReference>
<evidence type="ECO:0000259" key="4">
    <source>
        <dbReference type="PROSITE" id="PS51253"/>
    </source>
</evidence>
<evidence type="ECO:0000313" key="6">
    <source>
        <dbReference type="Proteomes" id="UP000467700"/>
    </source>
</evidence>
<dbReference type="AlphaFoldDB" id="A0A8S0VSP6"/>
<evidence type="ECO:0000256" key="3">
    <source>
        <dbReference type="SAM" id="MobiDB-lite"/>
    </source>
</evidence>
<gene>
    <name evidence="5" type="ORF">AAE3_LOCUS462</name>
</gene>
<sequence>MAKHAASDALKKRQEEEEKARAYRIAHAIWLDEQQKPKDKRLSYREVAEEARKQWHAKTGHWLKLNHNTVRNHATGKTRPREETKWDSSHLSAVEEEEVVNYLIETAAQGFGLSHRRLKEHVIELCRAHYGTSFPGLGKHWSHRFVERHHERLHVYRTRPLHDVRGKAANPENHKAWCDLVENVQLHGDEGNAIAPENTYALDEAGFQANGDEGEERVIGGVGKNVQYQQQAGTRETTTVIVNICVDGTAIPPAVLFSGKGFAVRWKQDNPAEAMLGYSKKGWTDNEIGIEYAKHFERMTREKAGGRWRVLYVDGHGSHVTHGFLMFCKAHKIHVLCYPAHTTHIYQGLDVVIFSPMKQRFGENRDKLFRETGQEISKENFLKVYGDTHLAILQPELIKKAFSKTGIIPFNRDVISADKLAPSRDTSFRHYTPVEPPAAVRIMTELIIDTLQPIFITSSPNNDSDTDSEGEDEGASGDAVDERGDEEYEAGEEEEEAVADGEQDKEVEDGADEEVDDVEEGGGEAGHEAGEEGEGEEQEPVNDEPAHPRLDTFPIRAALEELANSDCGFLFSQTPIPSSSNPPDLPNVLISPMKRRITKPSMSRQDVTYLTTKTTSTPDEDAMQEALIAKAAAADYYKEQAIRMQSMLVLQRLYCNKLRRQLQAKEGKAERKKKGRGGILRDGLPRLMTHSAVIRAVKEHEDAKAKEARDKEERAAQQLEYEERMAAWQAHEDGREARNAALYRQFQEDANKWTAARVAAKEAGRKLKVWDKAHPKPLRSNYKETRVKPPTKKARKDPEEDPEEDVGGDGTIDEE</sequence>
<protein>
    <recommendedName>
        <fullName evidence="4">HTH CENPB-type domain-containing protein</fullName>
    </recommendedName>
</protein>
<feature type="region of interest" description="Disordered" evidence="3">
    <location>
        <begin position="768"/>
        <end position="815"/>
    </location>
</feature>
<dbReference type="OrthoDB" id="2668963at2759"/>
<feature type="compositionally biased region" description="Acidic residues" evidence="3">
    <location>
        <begin position="531"/>
        <end position="542"/>
    </location>
</feature>
<dbReference type="PANTHER" id="PTHR19303:SF74">
    <property type="entry name" value="POGO TRANSPOSABLE ELEMENT WITH KRAB DOMAIN"/>
    <property type="match status" value="1"/>
</dbReference>
<keyword evidence="6" id="KW-1185">Reference proteome</keyword>
<reference evidence="5 6" key="1">
    <citation type="submission" date="2020-01" db="EMBL/GenBank/DDBJ databases">
        <authorList>
            <person name="Gupta K D."/>
        </authorList>
    </citation>
    <scope>NUCLEOTIDE SEQUENCE [LARGE SCALE GENOMIC DNA]</scope>
</reference>
<dbReference type="InterPro" id="IPR006600">
    <property type="entry name" value="HTH_CenpB_DNA-bd_dom"/>
</dbReference>
<dbReference type="InterPro" id="IPR004875">
    <property type="entry name" value="DDE_SF_endonuclease_dom"/>
</dbReference>
<evidence type="ECO:0000313" key="5">
    <source>
        <dbReference type="EMBL" id="CAA7257497.1"/>
    </source>
</evidence>
<organism evidence="5 6">
    <name type="scientific">Cyclocybe aegerita</name>
    <name type="common">Black poplar mushroom</name>
    <name type="synonym">Agrocybe aegerita</name>
    <dbReference type="NCBI Taxonomy" id="1973307"/>
    <lineage>
        <taxon>Eukaryota</taxon>
        <taxon>Fungi</taxon>
        <taxon>Dikarya</taxon>
        <taxon>Basidiomycota</taxon>
        <taxon>Agaricomycotina</taxon>
        <taxon>Agaricomycetes</taxon>
        <taxon>Agaricomycetidae</taxon>
        <taxon>Agaricales</taxon>
        <taxon>Agaricineae</taxon>
        <taxon>Bolbitiaceae</taxon>
        <taxon>Cyclocybe</taxon>
    </lineage>
</organism>